<evidence type="ECO:0000259" key="5">
    <source>
        <dbReference type="PROSITE" id="PS50932"/>
    </source>
</evidence>
<dbReference type="Proteomes" id="UP000198546">
    <property type="component" value="Chromosome i"/>
</dbReference>
<dbReference type="Gene3D" id="1.10.260.40">
    <property type="entry name" value="lambda repressor-like DNA-binding domains"/>
    <property type="match status" value="1"/>
</dbReference>
<dbReference type="AlphaFoldDB" id="A0A1G6VMR0"/>
<feature type="domain" description="HTH lacI-type" evidence="5">
    <location>
        <begin position="38"/>
        <end position="92"/>
    </location>
</feature>
<dbReference type="SUPFAM" id="SSF53822">
    <property type="entry name" value="Periplasmic binding protein-like I"/>
    <property type="match status" value="1"/>
</dbReference>
<proteinExistence type="predicted"/>
<keyword evidence="2" id="KW-0238">DNA-binding</keyword>
<dbReference type="GO" id="GO:0000976">
    <property type="term" value="F:transcription cis-regulatory region binding"/>
    <property type="evidence" value="ECO:0007669"/>
    <property type="project" value="TreeGrafter"/>
</dbReference>
<evidence type="ECO:0000256" key="1">
    <source>
        <dbReference type="ARBA" id="ARBA00023015"/>
    </source>
</evidence>
<keyword evidence="3" id="KW-0804">Transcription</keyword>
<sequence length="361" mass="38602">MGTVVPGRTQHLSCRSPGKPGNTRQEVSIASPAQGRVTRITDVAALAGVSPGTASKALNGTGSLREETRQRVREAAQQLGFTPDARARSLSSGRSYTVGLVTTDSSGRFSIPVMTGAEDALSAGELMLLLCDTRDDPLRERHYLTTLSARRVDGLIVTGRRSEPRPPVRADVPVVYAFNRSTDPGDTSVVVDDQAGAVQAVEHLLGLGRRRLVHLTGPDRHLSAQERAAGTVRAAGDALATEPLFGEWSERWGRQALDQALRRVPDLDAVVCGSDQIARGVCDRLRELGRSVPGDVAVTGFDNWSVMAEASRPPLTTVDLELTELGRRAAQLLIRAIDGDPQPGLLTMPTRLVARESTLGD</sequence>
<organism evidence="6 7">
    <name type="scientific">Auraticoccus monumenti</name>
    <dbReference type="NCBI Taxonomy" id="675864"/>
    <lineage>
        <taxon>Bacteria</taxon>
        <taxon>Bacillati</taxon>
        <taxon>Actinomycetota</taxon>
        <taxon>Actinomycetes</taxon>
        <taxon>Propionibacteriales</taxon>
        <taxon>Propionibacteriaceae</taxon>
        <taxon>Auraticoccus</taxon>
    </lineage>
</organism>
<evidence type="ECO:0000313" key="6">
    <source>
        <dbReference type="EMBL" id="SDD54824.1"/>
    </source>
</evidence>
<dbReference type="Pfam" id="PF13377">
    <property type="entry name" value="Peripla_BP_3"/>
    <property type="match status" value="1"/>
</dbReference>
<name>A0A1G6VMR0_9ACTN</name>
<evidence type="ECO:0000313" key="7">
    <source>
        <dbReference type="Proteomes" id="UP000198546"/>
    </source>
</evidence>
<dbReference type="PROSITE" id="PS50932">
    <property type="entry name" value="HTH_LACI_2"/>
    <property type="match status" value="1"/>
</dbReference>
<feature type="region of interest" description="Disordered" evidence="4">
    <location>
        <begin position="1"/>
        <end position="30"/>
    </location>
</feature>
<dbReference type="PANTHER" id="PTHR30146">
    <property type="entry name" value="LACI-RELATED TRANSCRIPTIONAL REPRESSOR"/>
    <property type="match status" value="1"/>
</dbReference>
<dbReference type="CDD" id="cd01392">
    <property type="entry name" value="HTH_LacI"/>
    <property type="match status" value="1"/>
</dbReference>
<dbReference type="InterPro" id="IPR046335">
    <property type="entry name" value="LacI/GalR-like_sensor"/>
</dbReference>
<dbReference type="PROSITE" id="PS00356">
    <property type="entry name" value="HTH_LACI_1"/>
    <property type="match status" value="1"/>
</dbReference>
<keyword evidence="7" id="KW-1185">Reference proteome</keyword>
<dbReference type="InterPro" id="IPR000843">
    <property type="entry name" value="HTH_LacI"/>
</dbReference>
<evidence type="ECO:0000256" key="2">
    <source>
        <dbReference type="ARBA" id="ARBA00023125"/>
    </source>
</evidence>
<protein>
    <submittedName>
        <fullName evidence="6">Transcriptional regulator, LacI family</fullName>
    </submittedName>
</protein>
<dbReference type="PANTHER" id="PTHR30146:SF109">
    <property type="entry name" value="HTH-TYPE TRANSCRIPTIONAL REGULATOR GALS"/>
    <property type="match status" value="1"/>
</dbReference>
<dbReference type="Gene3D" id="3.40.50.2300">
    <property type="match status" value="2"/>
</dbReference>
<dbReference type="InterPro" id="IPR028082">
    <property type="entry name" value="Peripla_BP_I"/>
</dbReference>
<dbReference type="EMBL" id="LT629688">
    <property type="protein sequence ID" value="SDD54824.1"/>
    <property type="molecule type" value="Genomic_DNA"/>
</dbReference>
<dbReference type="SUPFAM" id="SSF47413">
    <property type="entry name" value="lambda repressor-like DNA-binding domains"/>
    <property type="match status" value="1"/>
</dbReference>
<gene>
    <name evidence="6" type="ORF">SAMN04489747_1204</name>
</gene>
<reference evidence="6 7" key="1">
    <citation type="submission" date="2016-10" db="EMBL/GenBank/DDBJ databases">
        <authorList>
            <person name="de Groot N.N."/>
        </authorList>
    </citation>
    <scope>NUCLEOTIDE SEQUENCE [LARGE SCALE GENOMIC DNA]</scope>
    <source>
        <strain evidence="6 7">MON 2.2</strain>
    </source>
</reference>
<dbReference type="OrthoDB" id="9798934at2"/>
<keyword evidence="1" id="KW-0805">Transcription regulation</keyword>
<dbReference type="Pfam" id="PF00356">
    <property type="entry name" value="LacI"/>
    <property type="match status" value="1"/>
</dbReference>
<dbReference type="SMART" id="SM00354">
    <property type="entry name" value="HTH_LACI"/>
    <property type="match status" value="1"/>
</dbReference>
<dbReference type="InterPro" id="IPR010982">
    <property type="entry name" value="Lambda_DNA-bd_dom_sf"/>
</dbReference>
<accession>A0A1G6VMR0</accession>
<dbReference type="STRING" id="675864.SAMN04489747_1204"/>
<dbReference type="CDD" id="cd06288">
    <property type="entry name" value="PBP1_sucrose_transcription_regulator"/>
    <property type="match status" value="1"/>
</dbReference>
<evidence type="ECO:0000256" key="3">
    <source>
        <dbReference type="ARBA" id="ARBA00023163"/>
    </source>
</evidence>
<dbReference type="GO" id="GO:0003700">
    <property type="term" value="F:DNA-binding transcription factor activity"/>
    <property type="evidence" value="ECO:0007669"/>
    <property type="project" value="TreeGrafter"/>
</dbReference>
<evidence type="ECO:0000256" key="4">
    <source>
        <dbReference type="SAM" id="MobiDB-lite"/>
    </source>
</evidence>